<name>A0ABV5W5V0_9BACL</name>
<comment type="caution">
    <text evidence="1">The sequence shown here is derived from an EMBL/GenBank/DDBJ whole genome shotgun (WGS) entry which is preliminary data.</text>
</comment>
<dbReference type="EMBL" id="JBHMAG010000019">
    <property type="protein sequence ID" value="MFB9755878.1"/>
    <property type="molecule type" value="Genomic_DNA"/>
</dbReference>
<evidence type="ECO:0000313" key="1">
    <source>
        <dbReference type="EMBL" id="MFB9755878.1"/>
    </source>
</evidence>
<proteinExistence type="predicted"/>
<keyword evidence="2" id="KW-1185">Reference proteome</keyword>
<evidence type="ECO:0000313" key="2">
    <source>
        <dbReference type="Proteomes" id="UP001589619"/>
    </source>
</evidence>
<sequence>MNLDELKKLRREYNSLVKKCDPIIELMAPVLEGNEAMSEDNRDIVWIESTFSEYKNMPSDIQTLINRLGQTLRTANFRPTTGTKEEYESMVSDLKSYKMNISDILNELNGYM</sequence>
<dbReference type="Proteomes" id="UP001589619">
    <property type="component" value="Unassembled WGS sequence"/>
</dbReference>
<gene>
    <name evidence="1" type="ORF">ACFFNY_30215</name>
</gene>
<dbReference type="RefSeq" id="WP_344915553.1">
    <property type="nucleotide sequence ID" value="NZ_BAAAYO010000015.1"/>
</dbReference>
<reference evidence="1 2" key="1">
    <citation type="submission" date="2024-09" db="EMBL/GenBank/DDBJ databases">
        <authorList>
            <person name="Sun Q."/>
            <person name="Mori K."/>
        </authorList>
    </citation>
    <scope>NUCLEOTIDE SEQUENCE [LARGE SCALE GENOMIC DNA]</scope>
    <source>
        <strain evidence="1 2">JCM 12520</strain>
    </source>
</reference>
<protein>
    <submittedName>
        <fullName evidence="1">Uncharacterized protein</fullName>
    </submittedName>
</protein>
<accession>A0ABV5W5V0</accession>
<organism evidence="1 2">
    <name type="scientific">Paenibacillus hodogayensis</name>
    <dbReference type="NCBI Taxonomy" id="279208"/>
    <lineage>
        <taxon>Bacteria</taxon>
        <taxon>Bacillati</taxon>
        <taxon>Bacillota</taxon>
        <taxon>Bacilli</taxon>
        <taxon>Bacillales</taxon>
        <taxon>Paenibacillaceae</taxon>
        <taxon>Paenibacillus</taxon>
    </lineage>
</organism>